<dbReference type="Proteomes" id="UP000682134">
    <property type="component" value="Unassembled WGS sequence"/>
</dbReference>
<keyword evidence="1" id="KW-0949">S-adenosyl-L-methionine</keyword>
<evidence type="ECO:0000256" key="1">
    <source>
        <dbReference type="ARBA" id="ARBA00022691"/>
    </source>
</evidence>
<evidence type="ECO:0000256" key="2">
    <source>
        <dbReference type="ARBA" id="ARBA00033753"/>
    </source>
</evidence>
<dbReference type="PANTHER" id="PTHR12818">
    <property type="entry name" value="TRNA (ADENINE(37)-N6)-METHYLTRANSFERASE"/>
    <property type="match status" value="1"/>
</dbReference>
<keyword evidence="5" id="KW-1185">Reference proteome</keyword>
<dbReference type="InterPro" id="IPR023370">
    <property type="entry name" value="TrmO-like_N"/>
</dbReference>
<protein>
    <submittedName>
        <fullName evidence="4">SAM-dependent methyltransferase</fullName>
    </submittedName>
</protein>
<dbReference type="InterPro" id="IPR036414">
    <property type="entry name" value="YaeB_N_sf"/>
</dbReference>
<dbReference type="GO" id="GO:0032259">
    <property type="term" value="P:methylation"/>
    <property type="evidence" value="ECO:0007669"/>
    <property type="project" value="UniProtKB-KW"/>
</dbReference>
<accession>A0A940NMZ9</accession>
<evidence type="ECO:0000313" key="5">
    <source>
        <dbReference type="Proteomes" id="UP000682134"/>
    </source>
</evidence>
<reference evidence="4" key="1">
    <citation type="submission" date="2021-04" db="EMBL/GenBank/DDBJ databases">
        <title>Genome seq and assembly of Bacillus sp.</title>
        <authorList>
            <person name="Chhetri G."/>
        </authorList>
    </citation>
    <scope>NUCLEOTIDE SEQUENCE</scope>
    <source>
        <strain evidence="4">RG28</strain>
    </source>
</reference>
<feature type="domain" description="TsaA-like" evidence="3">
    <location>
        <begin position="4"/>
        <end position="136"/>
    </location>
</feature>
<proteinExistence type="inferred from homology"/>
<dbReference type="InterPro" id="IPR036413">
    <property type="entry name" value="YaeB-like_sf"/>
</dbReference>
<dbReference type="InterPro" id="IPR040372">
    <property type="entry name" value="YaeB-like"/>
</dbReference>
<gene>
    <name evidence="4" type="ORF">J5Y03_04935</name>
</gene>
<sequence length="152" mass="17718">MFTIKSIGTVRNHREGTEDDYWGEITSMIEVREDFGDDCLNGIDEFSHLEIFFLFHLVTDEKVQYGSRHPRNNIDWPKVGIFAQRGKNRPNKIGATIVKLIKREGRKLYVTGLDAIDGTPIIDIKPVMKEFLPKEEVTQPFWASELMKNYWK</sequence>
<dbReference type="PANTHER" id="PTHR12818:SF0">
    <property type="entry name" value="TRNA (ADENINE(37)-N6)-METHYLTRANSFERASE"/>
    <property type="match status" value="1"/>
</dbReference>
<dbReference type="GO" id="GO:0008168">
    <property type="term" value="F:methyltransferase activity"/>
    <property type="evidence" value="ECO:0007669"/>
    <property type="project" value="UniProtKB-KW"/>
</dbReference>
<evidence type="ECO:0000313" key="4">
    <source>
        <dbReference type="EMBL" id="MBP0724530.1"/>
    </source>
</evidence>
<dbReference type="CDD" id="cd09281">
    <property type="entry name" value="UPF0066"/>
    <property type="match status" value="1"/>
</dbReference>
<dbReference type="Gene3D" id="2.40.30.70">
    <property type="entry name" value="YaeB-like"/>
    <property type="match status" value="1"/>
</dbReference>
<organism evidence="4 5">
    <name type="scientific">Gottfriedia endophytica</name>
    <dbReference type="NCBI Taxonomy" id="2820819"/>
    <lineage>
        <taxon>Bacteria</taxon>
        <taxon>Bacillati</taxon>
        <taxon>Bacillota</taxon>
        <taxon>Bacilli</taxon>
        <taxon>Bacillales</taxon>
        <taxon>Bacillaceae</taxon>
        <taxon>Gottfriedia</taxon>
    </lineage>
</organism>
<comment type="caution">
    <text evidence="4">The sequence shown here is derived from an EMBL/GenBank/DDBJ whole genome shotgun (WGS) entry which is preliminary data.</text>
</comment>
<evidence type="ECO:0000259" key="3">
    <source>
        <dbReference type="PROSITE" id="PS51668"/>
    </source>
</evidence>
<dbReference type="SUPFAM" id="SSF118196">
    <property type="entry name" value="YaeB-like"/>
    <property type="match status" value="1"/>
</dbReference>
<comment type="similarity">
    <text evidence="2">Belongs to the tRNA methyltransferase O family.</text>
</comment>
<dbReference type="PROSITE" id="PS51668">
    <property type="entry name" value="TSAA_2"/>
    <property type="match status" value="1"/>
</dbReference>
<dbReference type="EMBL" id="JAGIYQ010000002">
    <property type="protein sequence ID" value="MBP0724530.1"/>
    <property type="molecule type" value="Genomic_DNA"/>
</dbReference>
<dbReference type="AlphaFoldDB" id="A0A940NMZ9"/>
<name>A0A940NMZ9_9BACI</name>
<dbReference type="Pfam" id="PF01980">
    <property type="entry name" value="TrmO_N"/>
    <property type="match status" value="1"/>
</dbReference>
<keyword evidence="4" id="KW-0489">Methyltransferase</keyword>
<dbReference type="RefSeq" id="WP_209403105.1">
    <property type="nucleotide sequence ID" value="NZ_JAGIYQ010000002.1"/>
</dbReference>
<keyword evidence="4" id="KW-0808">Transferase</keyword>